<evidence type="ECO:0000256" key="5">
    <source>
        <dbReference type="HAMAP-Rule" id="MF_00527"/>
    </source>
</evidence>
<evidence type="ECO:0000313" key="6">
    <source>
        <dbReference type="EMBL" id="MTD96296.1"/>
    </source>
</evidence>
<dbReference type="InterPro" id="IPR011034">
    <property type="entry name" value="Formyl_transferase-like_C_sf"/>
</dbReference>
<keyword evidence="3 5" id="KW-0378">Hydrolase</keyword>
<dbReference type="RefSeq" id="WP_154740733.1">
    <property type="nucleotide sequence ID" value="NZ_WMBQ01000002.1"/>
</dbReference>
<dbReference type="CDD" id="cd00540">
    <property type="entry name" value="AAG"/>
    <property type="match status" value="1"/>
</dbReference>
<keyword evidence="7" id="KW-1185">Reference proteome</keyword>
<dbReference type="Pfam" id="PF02245">
    <property type="entry name" value="Pur_DNA_glyco"/>
    <property type="match status" value="1"/>
</dbReference>
<dbReference type="NCBIfam" id="TIGR00567">
    <property type="entry name" value="3mg"/>
    <property type="match status" value="1"/>
</dbReference>
<dbReference type="AlphaFoldDB" id="A0A6I3KSF0"/>
<keyword evidence="2 5" id="KW-0227">DNA damage</keyword>
<name>A0A6I3KSF0_9HYPH</name>
<comment type="caution">
    <text evidence="6">The sequence shown here is derived from an EMBL/GenBank/DDBJ whole genome shotgun (WGS) entry which is preliminary data.</text>
</comment>
<evidence type="ECO:0000256" key="1">
    <source>
        <dbReference type="ARBA" id="ARBA00009232"/>
    </source>
</evidence>
<sequence length="213" mass="22878">MAKRIPAFDAVPQRQVHALGTADLPPGTVALAKFLIGKVLVRDGVDGRLTGRIVETEAYPPGDEACHARSGRTARNASLFLAHGHVYVYRAYGISMMLNISSEAEGNGAGVLIRAVEPLSGIDVMRRRRGIDDVYRLTKGPGCLAQAFDIDLSLDGAPYAAGDALWLADDGCGTPKIGRSVRIGITRNAEKPWRFFLRGNRWVSGPAKLNNGP</sequence>
<dbReference type="Gene3D" id="3.10.300.10">
    <property type="entry name" value="Methylpurine-DNA glycosylase (MPG)"/>
    <property type="match status" value="1"/>
</dbReference>
<dbReference type="EMBL" id="WMBQ01000002">
    <property type="protein sequence ID" value="MTD96296.1"/>
    <property type="molecule type" value="Genomic_DNA"/>
</dbReference>
<protein>
    <recommendedName>
        <fullName evidence="5">Putative 3-methyladenine DNA glycosylase</fullName>
        <ecNumber evidence="5">3.2.2.-</ecNumber>
    </recommendedName>
</protein>
<evidence type="ECO:0000313" key="7">
    <source>
        <dbReference type="Proteomes" id="UP000440694"/>
    </source>
</evidence>
<dbReference type="FunFam" id="3.10.300.10:FF:000001">
    <property type="entry name" value="Putative 3-methyladenine DNA glycosylase"/>
    <property type="match status" value="1"/>
</dbReference>
<dbReference type="InterPro" id="IPR036995">
    <property type="entry name" value="MPG_sf"/>
</dbReference>
<reference evidence="6 7" key="1">
    <citation type="submission" date="2019-11" db="EMBL/GenBank/DDBJ databases">
        <title>Identification of a novel strain.</title>
        <authorList>
            <person name="Xu Q."/>
            <person name="Wang G."/>
        </authorList>
    </citation>
    <scope>NUCLEOTIDE SEQUENCE [LARGE SCALE GENOMIC DNA]</scope>
    <source>
        <strain evidence="7">xq</strain>
    </source>
</reference>
<dbReference type="PANTHER" id="PTHR10429">
    <property type="entry name" value="DNA-3-METHYLADENINE GLYCOSYLASE"/>
    <property type="match status" value="1"/>
</dbReference>
<dbReference type="HAMAP" id="MF_00527">
    <property type="entry name" value="3MGH"/>
    <property type="match status" value="1"/>
</dbReference>
<dbReference type="InterPro" id="IPR003180">
    <property type="entry name" value="MPG"/>
</dbReference>
<organism evidence="6 7">
    <name type="scientific">Hyphomicrobium album</name>
    <dbReference type="NCBI Taxonomy" id="2665159"/>
    <lineage>
        <taxon>Bacteria</taxon>
        <taxon>Pseudomonadati</taxon>
        <taxon>Pseudomonadota</taxon>
        <taxon>Alphaproteobacteria</taxon>
        <taxon>Hyphomicrobiales</taxon>
        <taxon>Hyphomicrobiaceae</taxon>
        <taxon>Hyphomicrobium</taxon>
    </lineage>
</organism>
<proteinExistence type="inferred from homology"/>
<evidence type="ECO:0000256" key="4">
    <source>
        <dbReference type="ARBA" id="ARBA00023204"/>
    </source>
</evidence>
<dbReference type="Proteomes" id="UP000440694">
    <property type="component" value="Unassembled WGS sequence"/>
</dbReference>
<comment type="similarity">
    <text evidence="1 5">Belongs to the DNA glycosylase MPG family.</text>
</comment>
<accession>A0A6I3KSF0</accession>
<keyword evidence="4 5" id="KW-0234">DNA repair</keyword>
<evidence type="ECO:0000256" key="2">
    <source>
        <dbReference type="ARBA" id="ARBA00022763"/>
    </source>
</evidence>
<evidence type="ECO:0000256" key="3">
    <source>
        <dbReference type="ARBA" id="ARBA00022801"/>
    </source>
</evidence>
<gene>
    <name evidence="6" type="ORF">GIW81_18300</name>
</gene>
<dbReference type="GO" id="GO:0003677">
    <property type="term" value="F:DNA binding"/>
    <property type="evidence" value="ECO:0007669"/>
    <property type="project" value="InterPro"/>
</dbReference>
<dbReference type="GO" id="GO:0006284">
    <property type="term" value="P:base-excision repair"/>
    <property type="evidence" value="ECO:0007669"/>
    <property type="project" value="InterPro"/>
</dbReference>
<dbReference type="EC" id="3.2.2.-" evidence="5"/>
<dbReference type="GO" id="GO:0003905">
    <property type="term" value="F:alkylbase DNA N-glycosylase activity"/>
    <property type="evidence" value="ECO:0007669"/>
    <property type="project" value="InterPro"/>
</dbReference>
<dbReference type="SUPFAM" id="SSF50486">
    <property type="entry name" value="FMT C-terminal domain-like"/>
    <property type="match status" value="1"/>
</dbReference>
<dbReference type="PANTHER" id="PTHR10429:SF0">
    <property type="entry name" value="DNA-3-METHYLADENINE GLYCOSYLASE"/>
    <property type="match status" value="1"/>
</dbReference>